<organism evidence="1 2">
    <name type="scientific">Glycine soja</name>
    <name type="common">Wild soybean</name>
    <dbReference type="NCBI Taxonomy" id="3848"/>
    <lineage>
        <taxon>Eukaryota</taxon>
        <taxon>Viridiplantae</taxon>
        <taxon>Streptophyta</taxon>
        <taxon>Embryophyta</taxon>
        <taxon>Tracheophyta</taxon>
        <taxon>Spermatophyta</taxon>
        <taxon>Magnoliopsida</taxon>
        <taxon>eudicotyledons</taxon>
        <taxon>Gunneridae</taxon>
        <taxon>Pentapetalae</taxon>
        <taxon>rosids</taxon>
        <taxon>fabids</taxon>
        <taxon>Fabales</taxon>
        <taxon>Fabaceae</taxon>
        <taxon>Papilionoideae</taxon>
        <taxon>50 kb inversion clade</taxon>
        <taxon>NPAAA clade</taxon>
        <taxon>indigoferoid/millettioid clade</taxon>
        <taxon>Phaseoleae</taxon>
        <taxon>Glycine</taxon>
        <taxon>Glycine subgen. Soja</taxon>
    </lineage>
</organism>
<name>A0A445K6F2_GLYSO</name>
<sequence length="92" mass="10716">MIAWLIFLDENAWRCENGETSGREILLRMDGNNHANHAMMSNIYADAGYWKESEKIRETVKRKGLKKVAGRSWVEMDKEIHIFYNGDGMHLS</sequence>
<dbReference type="PANTHER" id="PTHR47926:SF504">
    <property type="entry name" value="(WILD MALAYSIAN BANANA) HYPOTHETICAL PROTEIN"/>
    <property type="match status" value="1"/>
</dbReference>
<dbReference type="GO" id="GO:0003723">
    <property type="term" value="F:RNA binding"/>
    <property type="evidence" value="ECO:0007669"/>
    <property type="project" value="InterPro"/>
</dbReference>
<gene>
    <name evidence="1" type="ORF">D0Y65_014073</name>
</gene>
<dbReference type="PANTHER" id="PTHR47926">
    <property type="entry name" value="PENTATRICOPEPTIDE REPEAT-CONTAINING PROTEIN"/>
    <property type="match status" value="1"/>
</dbReference>
<dbReference type="Pfam" id="PF20431">
    <property type="entry name" value="E_motif"/>
    <property type="match status" value="1"/>
</dbReference>
<dbReference type="Proteomes" id="UP000289340">
    <property type="component" value="Chromosome 6"/>
</dbReference>
<keyword evidence="2" id="KW-1185">Reference proteome</keyword>
<dbReference type="InterPro" id="IPR046848">
    <property type="entry name" value="E_motif"/>
</dbReference>
<proteinExistence type="predicted"/>
<evidence type="ECO:0000313" key="2">
    <source>
        <dbReference type="Proteomes" id="UP000289340"/>
    </source>
</evidence>
<dbReference type="EMBL" id="QZWG01000006">
    <property type="protein sequence ID" value="RZC06374.1"/>
    <property type="molecule type" value="Genomic_DNA"/>
</dbReference>
<dbReference type="AlphaFoldDB" id="A0A445K6F2"/>
<comment type="caution">
    <text evidence="1">The sequence shown here is derived from an EMBL/GenBank/DDBJ whole genome shotgun (WGS) entry which is preliminary data.</text>
</comment>
<accession>A0A445K6F2</accession>
<dbReference type="GO" id="GO:0009451">
    <property type="term" value="P:RNA modification"/>
    <property type="evidence" value="ECO:0007669"/>
    <property type="project" value="InterPro"/>
</dbReference>
<dbReference type="InterPro" id="IPR046960">
    <property type="entry name" value="PPR_At4g14850-like_plant"/>
</dbReference>
<evidence type="ECO:0000313" key="1">
    <source>
        <dbReference type="EMBL" id="RZC06374.1"/>
    </source>
</evidence>
<reference evidence="1 2" key="1">
    <citation type="submission" date="2018-09" db="EMBL/GenBank/DDBJ databases">
        <title>A high-quality reference genome of wild soybean provides a powerful tool to mine soybean genomes.</title>
        <authorList>
            <person name="Xie M."/>
            <person name="Chung C.Y.L."/>
            <person name="Li M.-W."/>
            <person name="Wong F.-L."/>
            <person name="Chan T.-F."/>
            <person name="Lam H.-M."/>
        </authorList>
    </citation>
    <scope>NUCLEOTIDE SEQUENCE [LARGE SCALE GENOMIC DNA]</scope>
    <source>
        <strain evidence="2">cv. W05</strain>
        <tissue evidence="1">Hypocotyl of etiolated seedlings</tissue>
    </source>
</reference>
<protein>
    <submittedName>
        <fullName evidence="1">Putative pentatricopeptide repeat-containing protein</fullName>
    </submittedName>
</protein>